<evidence type="ECO:0000313" key="2">
    <source>
        <dbReference type="EMBL" id="KAF2426523.1"/>
    </source>
</evidence>
<keyword evidence="3" id="KW-1185">Reference proteome</keyword>
<proteinExistence type="predicted"/>
<protein>
    <submittedName>
        <fullName evidence="2">Uncharacterized protein</fullName>
    </submittedName>
</protein>
<feature type="compositionally biased region" description="Polar residues" evidence="1">
    <location>
        <begin position="159"/>
        <end position="175"/>
    </location>
</feature>
<feature type="compositionally biased region" description="Low complexity" evidence="1">
    <location>
        <begin position="23"/>
        <end position="41"/>
    </location>
</feature>
<accession>A0A9P4NL31</accession>
<feature type="compositionally biased region" description="Low complexity" evidence="1">
    <location>
        <begin position="128"/>
        <end position="137"/>
    </location>
</feature>
<reference evidence="2" key="1">
    <citation type="journal article" date="2020" name="Stud. Mycol.">
        <title>101 Dothideomycetes genomes: a test case for predicting lifestyles and emergence of pathogens.</title>
        <authorList>
            <person name="Haridas S."/>
            <person name="Albert R."/>
            <person name="Binder M."/>
            <person name="Bloem J."/>
            <person name="Labutti K."/>
            <person name="Salamov A."/>
            <person name="Andreopoulos B."/>
            <person name="Baker S."/>
            <person name="Barry K."/>
            <person name="Bills G."/>
            <person name="Bluhm B."/>
            <person name="Cannon C."/>
            <person name="Castanera R."/>
            <person name="Culley D."/>
            <person name="Daum C."/>
            <person name="Ezra D."/>
            <person name="Gonzalez J."/>
            <person name="Henrissat B."/>
            <person name="Kuo A."/>
            <person name="Liang C."/>
            <person name="Lipzen A."/>
            <person name="Lutzoni F."/>
            <person name="Magnuson J."/>
            <person name="Mondo S."/>
            <person name="Nolan M."/>
            <person name="Ohm R."/>
            <person name="Pangilinan J."/>
            <person name="Park H.-J."/>
            <person name="Ramirez L."/>
            <person name="Alfaro M."/>
            <person name="Sun H."/>
            <person name="Tritt A."/>
            <person name="Yoshinaga Y."/>
            <person name="Zwiers L.-H."/>
            <person name="Turgeon B."/>
            <person name="Goodwin S."/>
            <person name="Spatafora J."/>
            <person name="Crous P."/>
            <person name="Grigoriev I."/>
        </authorList>
    </citation>
    <scope>NUCLEOTIDE SEQUENCE</scope>
    <source>
        <strain evidence="2">CBS 130266</strain>
    </source>
</reference>
<dbReference type="AlphaFoldDB" id="A0A9P4NL31"/>
<feature type="compositionally biased region" description="Polar residues" evidence="1">
    <location>
        <begin position="204"/>
        <end position="218"/>
    </location>
</feature>
<gene>
    <name evidence="2" type="ORF">EJ08DRAFT_721726</name>
</gene>
<name>A0A9P4NL31_9PEZI</name>
<feature type="region of interest" description="Disordered" evidence="1">
    <location>
        <begin position="241"/>
        <end position="260"/>
    </location>
</feature>
<evidence type="ECO:0000313" key="3">
    <source>
        <dbReference type="Proteomes" id="UP000800235"/>
    </source>
</evidence>
<evidence type="ECO:0000256" key="1">
    <source>
        <dbReference type="SAM" id="MobiDB-lite"/>
    </source>
</evidence>
<feature type="region of interest" description="Disordered" evidence="1">
    <location>
        <begin position="1"/>
        <end position="186"/>
    </location>
</feature>
<feature type="region of interest" description="Disordered" evidence="1">
    <location>
        <begin position="200"/>
        <end position="226"/>
    </location>
</feature>
<feature type="compositionally biased region" description="Basic and acidic residues" evidence="1">
    <location>
        <begin position="99"/>
        <end position="127"/>
    </location>
</feature>
<sequence length="260" mass="28585">MSVLNGPPLHQFDSPPQLPGAYSTRTNSSESESTSRHQSQSPNGQSQRKPEKASHFRNFFSAREPSAAAFAQMAKQQRTETAARGLSYQSGVTMGKLTSKVEEDRRSQEAAAKKKAKMYEKLKKEGRPSSSYSQSSIPPEPIKYQTLDPAAGEPGIMYSPTSLPVRSGLTTTPLSRTGYIPDSPRQMRLPSLDAVLENGRQYHRSTSSNSDLTLPSTRSSESFVSSSMQVMQSDLAAVPWEVEETEKRTGPRGFMGFGKR</sequence>
<organism evidence="2 3">
    <name type="scientific">Tothia fuscella</name>
    <dbReference type="NCBI Taxonomy" id="1048955"/>
    <lineage>
        <taxon>Eukaryota</taxon>
        <taxon>Fungi</taxon>
        <taxon>Dikarya</taxon>
        <taxon>Ascomycota</taxon>
        <taxon>Pezizomycotina</taxon>
        <taxon>Dothideomycetes</taxon>
        <taxon>Pleosporomycetidae</taxon>
        <taxon>Venturiales</taxon>
        <taxon>Cylindrosympodiaceae</taxon>
        <taxon>Tothia</taxon>
    </lineage>
</organism>
<comment type="caution">
    <text evidence="2">The sequence shown here is derived from an EMBL/GenBank/DDBJ whole genome shotgun (WGS) entry which is preliminary data.</text>
</comment>
<dbReference type="Proteomes" id="UP000800235">
    <property type="component" value="Unassembled WGS sequence"/>
</dbReference>
<dbReference type="EMBL" id="MU007064">
    <property type="protein sequence ID" value="KAF2426523.1"/>
    <property type="molecule type" value="Genomic_DNA"/>
</dbReference>